<dbReference type="PROSITE" id="PS50297">
    <property type="entry name" value="ANK_REP_REGION"/>
    <property type="match status" value="1"/>
</dbReference>
<evidence type="ECO:0000256" key="1">
    <source>
        <dbReference type="ARBA" id="ARBA00022737"/>
    </source>
</evidence>
<proteinExistence type="predicted"/>
<dbReference type="Proteomes" id="UP000242231">
    <property type="component" value="Unassembled WGS sequence"/>
</dbReference>
<dbReference type="InterPro" id="IPR002110">
    <property type="entry name" value="Ankyrin_rpt"/>
</dbReference>
<dbReference type="InterPro" id="IPR036770">
    <property type="entry name" value="Ankyrin_rpt-contain_sf"/>
</dbReference>
<feature type="repeat" description="ANK" evidence="3">
    <location>
        <begin position="33"/>
        <end position="65"/>
    </location>
</feature>
<sequence length="126" mass="13026">MKPCWEQAARDGDAESLSAQLSAGADVNGLDRYGQSALMLSCLAGSLEAVSVLVRAGANLDITAKYCLSAAMLAAVNGHEEIVRFLHSAGADFSLRGCGAPGFHEKTVADLARASGLEDLARDLSS</sequence>
<keyword evidence="1" id="KW-0677">Repeat</keyword>
<dbReference type="AlphaFoldDB" id="A0A2P5TQV6"/>
<evidence type="ECO:0000313" key="5">
    <source>
        <dbReference type="Proteomes" id="UP000242231"/>
    </source>
</evidence>
<dbReference type="EMBL" id="MPZM01000002">
    <property type="protein sequence ID" value="PPL18171.1"/>
    <property type="molecule type" value="Genomic_DNA"/>
</dbReference>
<dbReference type="PANTHER" id="PTHR24171">
    <property type="entry name" value="ANKYRIN REPEAT DOMAIN-CONTAINING PROTEIN 39-RELATED"/>
    <property type="match status" value="1"/>
</dbReference>
<comment type="caution">
    <text evidence="4">The sequence shown here is derived from an EMBL/GenBank/DDBJ whole genome shotgun (WGS) entry which is preliminary data.</text>
</comment>
<evidence type="ECO:0000256" key="2">
    <source>
        <dbReference type="ARBA" id="ARBA00023043"/>
    </source>
</evidence>
<accession>A0A2P5TQV6</accession>
<dbReference type="GO" id="GO:0004842">
    <property type="term" value="F:ubiquitin-protein transferase activity"/>
    <property type="evidence" value="ECO:0007669"/>
    <property type="project" value="TreeGrafter"/>
</dbReference>
<evidence type="ECO:0000256" key="3">
    <source>
        <dbReference type="PROSITE-ProRule" id="PRU00023"/>
    </source>
</evidence>
<dbReference type="SMART" id="SM00248">
    <property type="entry name" value="ANK"/>
    <property type="match status" value="2"/>
</dbReference>
<dbReference type="Pfam" id="PF12796">
    <property type="entry name" value="Ank_2"/>
    <property type="match status" value="1"/>
</dbReference>
<reference evidence="5" key="1">
    <citation type="submission" date="2016-11" db="EMBL/GenBank/DDBJ databases">
        <authorList>
            <person name="Sisinthy S."/>
            <person name="Ara S."/>
            <person name="Gundlapally S.R."/>
        </authorList>
    </citation>
    <scope>NUCLEOTIDE SEQUENCE [LARGE SCALE GENOMIC DNA]</scope>
    <source>
        <strain evidence="5">V1-41</strain>
    </source>
</reference>
<evidence type="ECO:0000313" key="4">
    <source>
        <dbReference type="EMBL" id="PPL18171.1"/>
    </source>
</evidence>
<organism evidence="4 5">
    <name type="scientific">Oceanisphaera arctica</name>
    <dbReference type="NCBI Taxonomy" id="641510"/>
    <lineage>
        <taxon>Bacteria</taxon>
        <taxon>Pseudomonadati</taxon>
        <taxon>Pseudomonadota</taxon>
        <taxon>Gammaproteobacteria</taxon>
        <taxon>Aeromonadales</taxon>
        <taxon>Aeromonadaceae</taxon>
        <taxon>Oceanisphaera</taxon>
    </lineage>
</organism>
<keyword evidence="2 3" id="KW-0040">ANK repeat</keyword>
<gene>
    <name evidence="4" type="ORF">UN63_01265</name>
</gene>
<keyword evidence="5" id="KW-1185">Reference proteome</keyword>
<name>A0A2P5TQV6_9GAMM</name>
<dbReference type="SUPFAM" id="SSF48403">
    <property type="entry name" value="Ankyrin repeat"/>
    <property type="match status" value="1"/>
</dbReference>
<dbReference type="RefSeq" id="WP_181068137.1">
    <property type="nucleotide sequence ID" value="NZ_BMYB01000015.1"/>
</dbReference>
<dbReference type="PANTHER" id="PTHR24171:SF8">
    <property type="entry name" value="BRCA1-ASSOCIATED RING DOMAIN PROTEIN 1"/>
    <property type="match status" value="1"/>
</dbReference>
<dbReference type="Gene3D" id="1.25.40.20">
    <property type="entry name" value="Ankyrin repeat-containing domain"/>
    <property type="match status" value="1"/>
</dbReference>
<dbReference type="PROSITE" id="PS50088">
    <property type="entry name" value="ANK_REPEAT"/>
    <property type="match status" value="1"/>
</dbReference>
<dbReference type="GO" id="GO:0085020">
    <property type="term" value="P:protein K6-linked ubiquitination"/>
    <property type="evidence" value="ECO:0007669"/>
    <property type="project" value="TreeGrafter"/>
</dbReference>
<protein>
    <submittedName>
        <fullName evidence="4">Uncharacterized protein</fullName>
    </submittedName>
</protein>